<evidence type="ECO:0000256" key="2">
    <source>
        <dbReference type="ARBA" id="ARBA00022448"/>
    </source>
</evidence>
<gene>
    <name evidence="15" type="ORF">J3U87_31805</name>
</gene>
<keyword evidence="3 10" id="KW-1134">Transmembrane beta strand</keyword>
<evidence type="ECO:0000256" key="1">
    <source>
        <dbReference type="ARBA" id="ARBA00004571"/>
    </source>
</evidence>
<dbReference type="Pfam" id="PF07715">
    <property type="entry name" value="Plug"/>
    <property type="match status" value="1"/>
</dbReference>
<feature type="domain" description="TonB-dependent receptor-like beta-barrel" evidence="13">
    <location>
        <begin position="257"/>
        <end position="653"/>
    </location>
</feature>
<dbReference type="InterPro" id="IPR012910">
    <property type="entry name" value="Plug_dom"/>
</dbReference>
<dbReference type="GO" id="GO:0009279">
    <property type="term" value="C:cell outer membrane"/>
    <property type="evidence" value="ECO:0007669"/>
    <property type="project" value="UniProtKB-SubCell"/>
</dbReference>
<dbReference type="InterPro" id="IPR000531">
    <property type="entry name" value="Beta-barrel_TonB"/>
</dbReference>
<keyword evidence="9 10" id="KW-0998">Cell outer membrane</keyword>
<protein>
    <submittedName>
        <fullName evidence="15">TonB-dependent receptor</fullName>
    </submittedName>
</protein>
<keyword evidence="5 12" id="KW-0732">Signal</keyword>
<dbReference type="AlphaFoldDB" id="A0A8A4TLV8"/>
<evidence type="ECO:0000256" key="5">
    <source>
        <dbReference type="ARBA" id="ARBA00022729"/>
    </source>
</evidence>
<dbReference type="KEGG" id="scor:J3U87_31805"/>
<evidence type="ECO:0000256" key="10">
    <source>
        <dbReference type="PROSITE-ProRule" id="PRU01360"/>
    </source>
</evidence>
<comment type="similarity">
    <text evidence="10 11">Belongs to the TonB-dependent receptor family.</text>
</comment>
<dbReference type="InterPro" id="IPR037066">
    <property type="entry name" value="Plug_dom_sf"/>
</dbReference>
<evidence type="ECO:0000313" key="15">
    <source>
        <dbReference type="EMBL" id="QTD50194.1"/>
    </source>
</evidence>
<keyword evidence="16" id="KW-1185">Reference proteome</keyword>
<dbReference type="GO" id="GO:0044718">
    <property type="term" value="P:siderophore transmembrane transport"/>
    <property type="evidence" value="ECO:0007669"/>
    <property type="project" value="TreeGrafter"/>
</dbReference>
<dbReference type="PROSITE" id="PS52016">
    <property type="entry name" value="TONB_DEPENDENT_REC_3"/>
    <property type="match status" value="1"/>
</dbReference>
<feature type="chain" id="PRO_5035312526" evidence="12">
    <location>
        <begin position="19"/>
        <end position="685"/>
    </location>
</feature>
<evidence type="ECO:0000313" key="16">
    <source>
        <dbReference type="Proteomes" id="UP000663929"/>
    </source>
</evidence>
<dbReference type="Gene3D" id="2.40.170.20">
    <property type="entry name" value="TonB-dependent receptor, beta-barrel domain"/>
    <property type="match status" value="1"/>
</dbReference>
<dbReference type="SUPFAM" id="SSF56935">
    <property type="entry name" value="Porins"/>
    <property type="match status" value="1"/>
</dbReference>
<proteinExistence type="inferred from homology"/>
<dbReference type="PANTHER" id="PTHR30069:SF29">
    <property type="entry name" value="HEMOGLOBIN AND HEMOGLOBIN-HAPTOGLOBIN-BINDING PROTEIN 1-RELATED"/>
    <property type="match status" value="1"/>
</dbReference>
<accession>A0A8A4TLV8</accession>
<dbReference type="PANTHER" id="PTHR30069">
    <property type="entry name" value="TONB-DEPENDENT OUTER MEMBRANE RECEPTOR"/>
    <property type="match status" value="1"/>
</dbReference>
<dbReference type="RefSeq" id="WP_237379825.1">
    <property type="nucleotide sequence ID" value="NZ_CP071793.1"/>
</dbReference>
<name>A0A8A4TLV8_SULCO</name>
<keyword evidence="8 15" id="KW-0675">Receptor</keyword>
<dbReference type="Gene3D" id="2.170.130.10">
    <property type="entry name" value="TonB-dependent receptor, plug domain"/>
    <property type="match status" value="1"/>
</dbReference>
<feature type="signal peptide" evidence="12">
    <location>
        <begin position="1"/>
        <end position="18"/>
    </location>
</feature>
<keyword evidence="4 10" id="KW-0812">Transmembrane</keyword>
<evidence type="ECO:0000256" key="8">
    <source>
        <dbReference type="ARBA" id="ARBA00023170"/>
    </source>
</evidence>
<evidence type="ECO:0000259" key="14">
    <source>
        <dbReference type="Pfam" id="PF07715"/>
    </source>
</evidence>
<dbReference type="GO" id="GO:0015344">
    <property type="term" value="F:siderophore uptake transmembrane transporter activity"/>
    <property type="evidence" value="ECO:0007669"/>
    <property type="project" value="TreeGrafter"/>
</dbReference>
<keyword evidence="6 11" id="KW-0798">TonB box</keyword>
<sequence>MKLALPCLFLCLAATFSAVDSMATDIDLDLTDLTLDELLNIEVSVASQFKETELESGSTVEVITKEQWSHYGAENLGDVIGHQPGVMVYPTAWGGSAVAIRGYTSSLSVRGIATVLDGIPLNSLRNGTGLYDIRSVAIQGLDQIEMIRGPGSALYGSDAFHGVISMKTYSSDQNNLEAGISLSSEEFRHVNLGFTRVFNNRYTFELSLAGIDQGDQGIEYNYTSPFTRMVETSDRENSFEAYTAAVKLRAKHKDTFSTDYAVYFKGHDSVESVSGGQSLSGNSIFLDRDITDGIQDTVIAKVGFNWDLKNSVNVQGKLYSWEDEVETFTDLSTIPTVGLGGENIVEEEQSGVDLVVKQSENPWNLQWAIGYSYKTMEVPEEVSYFTTGPDRIRVGEQPIFLKGVDRDINSLIYEAKAKFLKNKFQVLFGGRYDDYSDFGGQNSPRFGLIYMTTPKSSLKALYGEAFRAPTAAEFRGTILFRGSTDLAPEVIKTFEAVFQYQSDSWKLNITAFRSKWTDGIILVPIEHPIFTNEYQNVGENESDGFEISFKGGQKNWRWDLNGSRVESEAIFASGAVGYDAFPKSLVNFNLGYVLPKHNLDFYLTNRAWFDATEGPTTGLVPNPRDLDDFYATDLSVTWTANDKLQLQGAIRNLFDQDNFVPSVWNAENGHQTLGQFLHVRLNYKF</sequence>
<feature type="domain" description="TonB-dependent receptor plug" evidence="14">
    <location>
        <begin position="55"/>
        <end position="163"/>
    </location>
</feature>
<evidence type="ECO:0000256" key="6">
    <source>
        <dbReference type="ARBA" id="ARBA00023077"/>
    </source>
</evidence>
<evidence type="ECO:0000259" key="13">
    <source>
        <dbReference type="Pfam" id="PF00593"/>
    </source>
</evidence>
<keyword evidence="7 10" id="KW-0472">Membrane</keyword>
<dbReference type="Pfam" id="PF00593">
    <property type="entry name" value="TonB_dep_Rec_b-barrel"/>
    <property type="match status" value="1"/>
</dbReference>
<comment type="subcellular location">
    <subcellularLocation>
        <location evidence="1 10">Cell outer membrane</location>
        <topology evidence="1 10">Multi-pass membrane protein</topology>
    </subcellularLocation>
</comment>
<evidence type="ECO:0000256" key="7">
    <source>
        <dbReference type="ARBA" id="ARBA00023136"/>
    </source>
</evidence>
<dbReference type="InterPro" id="IPR036942">
    <property type="entry name" value="Beta-barrel_TonB_sf"/>
</dbReference>
<evidence type="ECO:0000256" key="12">
    <source>
        <dbReference type="SAM" id="SignalP"/>
    </source>
</evidence>
<evidence type="ECO:0000256" key="4">
    <source>
        <dbReference type="ARBA" id="ARBA00022692"/>
    </source>
</evidence>
<keyword evidence="2 10" id="KW-0813">Transport</keyword>
<organism evidence="15 16">
    <name type="scientific">Sulfidibacter corallicola</name>
    <dbReference type="NCBI Taxonomy" id="2818388"/>
    <lineage>
        <taxon>Bacteria</taxon>
        <taxon>Pseudomonadati</taxon>
        <taxon>Acidobacteriota</taxon>
        <taxon>Holophagae</taxon>
        <taxon>Acanthopleuribacterales</taxon>
        <taxon>Acanthopleuribacteraceae</taxon>
        <taxon>Sulfidibacter</taxon>
    </lineage>
</organism>
<reference evidence="15" key="1">
    <citation type="submission" date="2021-03" db="EMBL/GenBank/DDBJ databases">
        <title>Acanthopleuribacteraceae sp. M133.</title>
        <authorList>
            <person name="Wang G."/>
        </authorList>
    </citation>
    <scope>NUCLEOTIDE SEQUENCE</scope>
    <source>
        <strain evidence="15">M133</strain>
    </source>
</reference>
<dbReference type="Proteomes" id="UP000663929">
    <property type="component" value="Chromosome"/>
</dbReference>
<dbReference type="InterPro" id="IPR039426">
    <property type="entry name" value="TonB-dep_rcpt-like"/>
</dbReference>
<evidence type="ECO:0000256" key="9">
    <source>
        <dbReference type="ARBA" id="ARBA00023237"/>
    </source>
</evidence>
<dbReference type="EMBL" id="CP071793">
    <property type="protein sequence ID" value="QTD50194.1"/>
    <property type="molecule type" value="Genomic_DNA"/>
</dbReference>
<evidence type="ECO:0000256" key="3">
    <source>
        <dbReference type="ARBA" id="ARBA00022452"/>
    </source>
</evidence>
<evidence type="ECO:0000256" key="11">
    <source>
        <dbReference type="RuleBase" id="RU003357"/>
    </source>
</evidence>